<organism evidence="2 3">
    <name type="scientific">Haloferax marinum</name>
    <dbReference type="NCBI Taxonomy" id="2666143"/>
    <lineage>
        <taxon>Archaea</taxon>
        <taxon>Methanobacteriati</taxon>
        <taxon>Methanobacteriota</taxon>
        <taxon>Stenosarchaea group</taxon>
        <taxon>Halobacteria</taxon>
        <taxon>Halobacteriales</taxon>
        <taxon>Haloferacaceae</taxon>
        <taxon>Haloferax</taxon>
    </lineage>
</organism>
<comment type="caution">
    <text evidence="2">The sequence shown here is derived from an EMBL/GenBank/DDBJ whole genome shotgun (WGS) entry which is preliminary data.</text>
</comment>
<evidence type="ECO:0000313" key="3">
    <source>
        <dbReference type="Proteomes" id="UP000443423"/>
    </source>
</evidence>
<name>A0A6A8G6B5_9EURY</name>
<dbReference type="OrthoDB" id="98274at2157"/>
<dbReference type="InterPro" id="IPR006311">
    <property type="entry name" value="TAT_signal"/>
</dbReference>
<dbReference type="AlphaFoldDB" id="A0A6A8G6B5"/>
<feature type="region of interest" description="Disordered" evidence="1">
    <location>
        <begin position="25"/>
        <end position="70"/>
    </location>
</feature>
<accession>A0A6A8G6B5</accession>
<sequence length="397" mass="42558">MPSRREVLRFGGLVAAGGVTALTTSRVRSQHATGPEHSRPLDPSWKPFSAGRWTEQSRQRMPGEPNAITPFEDGRLLIAGTRTVEDEPHGWVAIVGTDGTVESSQTLDRGRLFTATQTAEGVLVGGILNDHTAAQFVTVGSNGTVKANDTVAPRRGQVGVFELEAVPSRNGGKPREALVAGGLISSNDWWDSVWLVGLDARGQKRWRRTYDASVLIITGALVAGPSRVHLVGNLDGSDGTANRAGIVSITDGATDWRQIYAADMFWDVASPHDGSGDMLVVGDVRQQDGPDTGFLARLDDDGKIRWWKTIGQLEGSVSVRRVVSTAQQCLVFGRVSRDEKSDREFILSTDGSGSQARGYWVEEPVESATLLPDGKLVVGSGTDGSYSIRVLSPEGGR</sequence>
<keyword evidence="3" id="KW-1185">Reference proteome</keyword>
<dbReference type="Proteomes" id="UP000443423">
    <property type="component" value="Unassembled WGS sequence"/>
</dbReference>
<proteinExistence type="predicted"/>
<protein>
    <submittedName>
        <fullName evidence="2">Uncharacterized protein</fullName>
    </submittedName>
</protein>
<reference evidence="2 3" key="1">
    <citation type="submission" date="2019-11" db="EMBL/GenBank/DDBJ databases">
        <title>Whole genome sequence of Haloferax sp. MBLA0078.</title>
        <authorList>
            <person name="Seo M.-J."/>
            <person name="Cho E.-S."/>
        </authorList>
    </citation>
    <scope>NUCLEOTIDE SEQUENCE [LARGE SCALE GENOMIC DNA]</scope>
    <source>
        <strain evidence="2 3">MBLA0078</strain>
    </source>
</reference>
<gene>
    <name evidence="2" type="ORF">GJR99_07150</name>
</gene>
<evidence type="ECO:0000256" key="1">
    <source>
        <dbReference type="SAM" id="MobiDB-lite"/>
    </source>
</evidence>
<dbReference type="PROSITE" id="PS51318">
    <property type="entry name" value="TAT"/>
    <property type="match status" value="1"/>
</dbReference>
<evidence type="ECO:0000313" key="2">
    <source>
        <dbReference type="EMBL" id="MRW96347.1"/>
    </source>
</evidence>
<dbReference type="RefSeq" id="WP_151110662.1">
    <property type="nucleotide sequence ID" value="NZ_WKJQ01000001.1"/>
</dbReference>
<dbReference type="EMBL" id="WKJQ01000001">
    <property type="protein sequence ID" value="MRW96347.1"/>
    <property type="molecule type" value="Genomic_DNA"/>
</dbReference>